<dbReference type="EC" id="2.5.1.72" evidence="3 10"/>
<comment type="cofactor">
    <cofactor evidence="1">
        <name>[4Fe-4S] cluster</name>
        <dbReference type="ChEBI" id="CHEBI:49883"/>
    </cofactor>
</comment>
<dbReference type="InterPro" id="IPR036094">
    <property type="entry name" value="NadA_sf"/>
</dbReference>
<dbReference type="OrthoDB" id="9801204at2"/>
<dbReference type="GO" id="GO:0008987">
    <property type="term" value="F:quinolinate synthetase A activity"/>
    <property type="evidence" value="ECO:0007669"/>
    <property type="project" value="UniProtKB-UniRule"/>
</dbReference>
<evidence type="ECO:0000256" key="3">
    <source>
        <dbReference type="ARBA" id="ARBA00012669"/>
    </source>
</evidence>
<keyword evidence="9" id="KW-0411">Iron-sulfur</keyword>
<sequence>MFDAGTALLALSDHYDLTPSADKFEATRDRYARVAHAVPPEDWARHAPLILAIDALKVQRNAVILGHSYMPPEVYHGVSDIVGDSLQLALAARDVEAEVIVQAGVHFMAETSKVLNPGKTVLIPDASAGCSLAEAASLAEIEALRAAHPGAAVVCYVNTPAAIKAASDVCCTSANAVQVVEAMPGDTVIMTPDRHLAANVARETGKRVIPAGGACIVHERFAPEDLRAWREANPGATVIAHPECPPDVVDEADFAGSTAAMIGWLRARRPQSALLVTECSMAANIAAELPEVSLTRPCNLCPHMQKITLEKILACLHGMTGEVSVAPDLIAPARRAVERMIEIGRA</sequence>
<dbReference type="NCBIfam" id="NF006878">
    <property type="entry name" value="PRK09375.1-2"/>
    <property type="match status" value="1"/>
</dbReference>
<keyword evidence="12" id="KW-1185">Reference proteome</keyword>
<evidence type="ECO:0000256" key="7">
    <source>
        <dbReference type="ARBA" id="ARBA00022723"/>
    </source>
</evidence>
<gene>
    <name evidence="11" type="primary">nadA</name>
    <name evidence="11" type="ORF">GH815_12150</name>
</gene>
<dbReference type="SUPFAM" id="SSF142754">
    <property type="entry name" value="NadA-like"/>
    <property type="match status" value="1"/>
</dbReference>
<evidence type="ECO:0000256" key="2">
    <source>
        <dbReference type="ARBA" id="ARBA00005065"/>
    </source>
</evidence>
<dbReference type="NCBIfam" id="NF006879">
    <property type="entry name" value="PRK09375.1-4"/>
    <property type="match status" value="1"/>
</dbReference>
<dbReference type="AlphaFoldDB" id="A0A844BP44"/>
<dbReference type="PANTHER" id="PTHR30573">
    <property type="entry name" value="QUINOLINATE SYNTHETASE A"/>
    <property type="match status" value="1"/>
</dbReference>
<dbReference type="UniPathway" id="UPA00253">
    <property type="reaction ID" value="UER00327"/>
</dbReference>
<evidence type="ECO:0000256" key="1">
    <source>
        <dbReference type="ARBA" id="ARBA00001966"/>
    </source>
</evidence>
<keyword evidence="4" id="KW-0004">4Fe-4S</keyword>
<evidence type="ECO:0000256" key="8">
    <source>
        <dbReference type="ARBA" id="ARBA00023004"/>
    </source>
</evidence>
<dbReference type="Proteomes" id="UP000466730">
    <property type="component" value="Unassembled WGS sequence"/>
</dbReference>
<evidence type="ECO:0000313" key="12">
    <source>
        <dbReference type="Proteomes" id="UP000466730"/>
    </source>
</evidence>
<dbReference type="Pfam" id="PF02445">
    <property type="entry name" value="NadA"/>
    <property type="match status" value="1"/>
</dbReference>
<evidence type="ECO:0000256" key="5">
    <source>
        <dbReference type="ARBA" id="ARBA00022642"/>
    </source>
</evidence>
<evidence type="ECO:0000256" key="10">
    <source>
        <dbReference type="NCBIfam" id="TIGR00550"/>
    </source>
</evidence>
<dbReference type="RefSeq" id="WP_153749045.1">
    <property type="nucleotide sequence ID" value="NZ_BAAADI010000037.1"/>
</dbReference>
<evidence type="ECO:0000256" key="4">
    <source>
        <dbReference type="ARBA" id="ARBA00022485"/>
    </source>
</evidence>
<evidence type="ECO:0000313" key="11">
    <source>
        <dbReference type="EMBL" id="MRH21747.1"/>
    </source>
</evidence>
<organism evidence="11 12">
    <name type="scientific">Rhodovulum strictum</name>
    <dbReference type="NCBI Taxonomy" id="58314"/>
    <lineage>
        <taxon>Bacteria</taxon>
        <taxon>Pseudomonadati</taxon>
        <taxon>Pseudomonadota</taxon>
        <taxon>Alphaproteobacteria</taxon>
        <taxon>Rhodobacterales</taxon>
        <taxon>Paracoccaceae</taxon>
        <taxon>Rhodovulum</taxon>
    </lineage>
</organism>
<dbReference type="EMBL" id="WJPO01000019">
    <property type="protein sequence ID" value="MRH21747.1"/>
    <property type="molecule type" value="Genomic_DNA"/>
</dbReference>
<proteinExistence type="predicted"/>
<dbReference type="InterPro" id="IPR003473">
    <property type="entry name" value="NadA"/>
</dbReference>
<dbReference type="NCBIfam" id="TIGR00550">
    <property type="entry name" value="nadA"/>
    <property type="match status" value="1"/>
</dbReference>
<dbReference type="GO" id="GO:0005829">
    <property type="term" value="C:cytosol"/>
    <property type="evidence" value="ECO:0007669"/>
    <property type="project" value="TreeGrafter"/>
</dbReference>
<keyword evidence="5" id="KW-0662">Pyridine nucleotide biosynthesis</keyword>
<comment type="pathway">
    <text evidence="2">Cofactor biosynthesis; NAD(+) biosynthesis; quinolinate from iminoaspartate: step 1/1.</text>
</comment>
<evidence type="ECO:0000256" key="6">
    <source>
        <dbReference type="ARBA" id="ARBA00022679"/>
    </source>
</evidence>
<dbReference type="GO" id="GO:0046872">
    <property type="term" value="F:metal ion binding"/>
    <property type="evidence" value="ECO:0007669"/>
    <property type="project" value="UniProtKB-KW"/>
</dbReference>
<reference evidence="11 12" key="1">
    <citation type="submission" date="2019-11" db="EMBL/GenBank/DDBJ databases">
        <title>Draft Whole-Genome sequence of the marine photosynthetic bacterium Rhodovulum strictum DSM 11289.</title>
        <authorList>
            <person name="Kyndt J.A."/>
            <person name="Meyer T.E."/>
        </authorList>
    </citation>
    <scope>NUCLEOTIDE SEQUENCE [LARGE SCALE GENOMIC DNA]</scope>
    <source>
        <strain evidence="11 12">DSM 11289</strain>
    </source>
</reference>
<keyword evidence="7" id="KW-0479">Metal-binding</keyword>
<dbReference type="GO" id="GO:0051539">
    <property type="term" value="F:4 iron, 4 sulfur cluster binding"/>
    <property type="evidence" value="ECO:0007669"/>
    <property type="project" value="UniProtKB-KW"/>
</dbReference>
<dbReference type="Gene3D" id="3.40.50.10800">
    <property type="entry name" value="NadA-like"/>
    <property type="match status" value="3"/>
</dbReference>
<evidence type="ECO:0000256" key="9">
    <source>
        <dbReference type="ARBA" id="ARBA00023014"/>
    </source>
</evidence>
<protein>
    <recommendedName>
        <fullName evidence="3 10">Quinolinate synthase</fullName>
        <ecNumber evidence="3 10">2.5.1.72</ecNumber>
    </recommendedName>
</protein>
<name>A0A844BP44_9RHOB</name>
<keyword evidence="8" id="KW-0408">Iron</keyword>
<keyword evidence="6" id="KW-0808">Transferase</keyword>
<accession>A0A844BP44</accession>
<dbReference type="GO" id="GO:0034628">
    <property type="term" value="P:'de novo' NAD+ biosynthetic process from L-aspartate"/>
    <property type="evidence" value="ECO:0007669"/>
    <property type="project" value="TreeGrafter"/>
</dbReference>
<dbReference type="PANTHER" id="PTHR30573:SF0">
    <property type="entry name" value="QUINOLINATE SYNTHASE, CHLOROPLASTIC"/>
    <property type="match status" value="1"/>
</dbReference>
<comment type="caution">
    <text evidence="11">The sequence shown here is derived from an EMBL/GenBank/DDBJ whole genome shotgun (WGS) entry which is preliminary data.</text>
</comment>